<dbReference type="EMBL" id="MN740696">
    <property type="protein sequence ID" value="QHU08411.1"/>
    <property type="molecule type" value="Genomic_DNA"/>
</dbReference>
<protein>
    <submittedName>
        <fullName evidence="2">Uncharacterized protein</fullName>
    </submittedName>
</protein>
<name>A0A6C0JU23_9ZZZZ</name>
<feature type="transmembrane region" description="Helical" evidence="1">
    <location>
        <begin position="97"/>
        <end position="116"/>
    </location>
</feature>
<accession>A0A6C0JU23</accession>
<keyword evidence="1" id="KW-1133">Transmembrane helix</keyword>
<evidence type="ECO:0000313" key="2">
    <source>
        <dbReference type="EMBL" id="QHU08411.1"/>
    </source>
</evidence>
<sequence length="132" mass="14481">MSEKIPNEYQAINNENNPKQLVGTDIYLAGVAALWTAGVMHLFAMTVVGTYNLVPHPNIVHLVVWVPALLSALNILTDSYSGNIQTRPPMRRRLWNAVSSSLGIVFFALFTIPAQIGQSLTSGVSITRNLFD</sequence>
<organism evidence="2">
    <name type="scientific">viral metagenome</name>
    <dbReference type="NCBI Taxonomy" id="1070528"/>
    <lineage>
        <taxon>unclassified sequences</taxon>
        <taxon>metagenomes</taxon>
        <taxon>organismal metagenomes</taxon>
    </lineage>
</organism>
<keyword evidence="1" id="KW-0472">Membrane</keyword>
<keyword evidence="1" id="KW-0812">Transmembrane</keyword>
<proteinExistence type="predicted"/>
<reference evidence="2" key="1">
    <citation type="journal article" date="2020" name="Nature">
        <title>Giant virus diversity and host interactions through global metagenomics.</title>
        <authorList>
            <person name="Schulz F."/>
            <person name="Roux S."/>
            <person name="Paez-Espino D."/>
            <person name="Jungbluth S."/>
            <person name="Walsh D.A."/>
            <person name="Denef V.J."/>
            <person name="McMahon K.D."/>
            <person name="Konstantinidis K.T."/>
            <person name="Eloe-Fadrosh E.A."/>
            <person name="Kyrpides N.C."/>
            <person name="Woyke T."/>
        </authorList>
    </citation>
    <scope>NUCLEOTIDE SEQUENCE</scope>
    <source>
        <strain evidence="2">GVMAG-S-1062768-28</strain>
    </source>
</reference>
<feature type="transmembrane region" description="Helical" evidence="1">
    <location>
        <begin position="26"/>
        <end position="47"/>
    </location>
</feature>
<feature type="transmembrane region" description="Helical" evidence="1">
    <location>
        <begin position="59"/>
        <end position="76"/>
    </location>
</feature>
<evidence type="ECO:0000256" key="1">
    <source>
        <dbReference type="SAM" id="Phobius"/>
    </source>
</evidence>
<dbReference type="AlphaFoldDB" id="A0A6C0JU23"/>